<reference evidence="4 5" key="1">
    <citation type="journal article" date="2019" name="Int. J. Syst. Evol. Microbiol.">
        <title>The Global Catalogue of Microorganisms (GCM) 10K type strain sequencing project: providing services to taxonomists for standard genome sequencing and annotation.</title>
        <authorList>
            <consortium name="The Broad Institute Genomics Platform"/>
            <consortium name="The Broad Institute Genome Sequencing Center for Infectious Disease"/>
            <person name="Wu L."/>
            <person name="Ma J."/>
        </authorList>
    </citation>
    <scope>NUCLEOTIDE SEQUENCE [LARGE SCALE GENOMIC DNA]</scope>
    <source>
        <strain evidence="4 5">JCM 14331</strain>
    </source>
</reference>
<evidence type="ECO:0000313" key="5">
    <source>
        <dbReference type="Proteomes" id="UP001501169"/>
    </source>
</evidence>
<dbReference type="NCBIfam" id="NF007807">
    <property type="entry name" value="PRK10514.1"/>
    <property type="match status" value="1"/>
</dbReference>
<proteinExistence type="predicted"/>
<dbReference type="PROSITE" id="PS51186">
    <property type="entry name" value="GNAT"/>
    <property type="match status" value="1"/>
</dbReference>
<dbReference type="SUPFAM" id="SSF55729">
    <property type="entry name" value="Acyl-CoA N-acyltransferases (Nat)"/>
    <property type="match status" value="1"/>
</dbReference>
<dbReference type="InterPro" id="IPR000182">
    <property type="entry name" value="GNAT_dom"/>
</dbReference>
<dbReference type="CDD" id="cd04301">
    <property type="entry name" value="NAT_SF"/>
    <property type="match status" value="1"/>
</dbReference>
<dbReference type="Pfam" id="PF13673">
    <property type="entry name" value="Acetyltransf_10"/>
    <property type="match status" value="1"/>
</dbReference>
<evidence type="ECO:0000259" key="3">
    <source>
        <dbReference type="PROSITE" id="PS51186"/>
    </source>
</evidence>
<evidence type="ECO:0000256" key="2">
    <source>
        <dbReference type="ARBA" id="ARBA00023315"/>
    </source>
</evidence>
<dbReference type="EMBL" id="BAAAEO010000003">
    <property type="protein sequence ID" value="GAA0555497.1"/>
    <property type="molecule type" value="Genomic_DNA"/>
</dbReference>
<sequence>MHNNKMLNFQSGLVMNIDIVEKADHLQLLAIWEASVRATHDFLAEDDLQELKPLILEQYFDAVDLRCAKNGNGEIQGFCGVHDGNIEMLFISPDERGKGIGAMLASNAINEQGASKVDVNEQNEQALGFYQHIGFKVTGRSPVDGQGKAYPLLHMAL</sequence>
<comment type="caution">
    <text evidence="4">The sequence shown here is derived from an EMBL/GenBank/DDBJ whole genome shotgun (WGS) entry which is preliminary data.</text>
</comment>
<evidence type="ECO:0000256" key="1">
    <source>
        <dbReference type="ARBA" id="ARBA00022679"/>
    </source>
</evidence>
<name>A0ABN1DYF2_9GAMM</name>
<feature type="domain" description="N-acetyltransferase" evidence="3">
    <location>
        <begin position="15"/>
        <end position="157"/>
    </location>
</feature>
<dbReference type="InterPro" id="IPR016181">
    <property type="entry name" value="Acyl_CoA_acyltransferase"/>
</dbReference>
<keyword evidence="1" id="KW-0808">Transferase</keyword>
<dbReference type="RefSeq" id="WP_226766809.1">
    <property type="nucleotide sequence ID" value="NZ_BAAAEO010000003.1"/>
</dbReference>
<keyword evidence="2" id="KW-0012">Acyltransferase</keyword>
<dbReference type="PANTHER" id="PTHR43800:SF1">
    <property type="entry name" value="PEPTIDYL-LYSINE N-ACETYLTRANSFERASE YJAB"/>
    <property type="match status" value="1"/>
</dbReference>
<organism evidence="4 5">
    <name type="scientific">Rheinheimera aquimaris</name>
    <dbReference type="NCBI Taxonomy" id="412437"/>
    <lineage>
        <taxon>Bacteria</taxon>
        <taxon>Pseudomonadati</taxon>
        <taxon>Pseudomonadota</taxon>
        <taxon>Gammaproteobacteria</taxon>
        <taxon>Chromatiales</taxon>
        <taxon>Chromatiaceae</taxon>
        <taxon>Rheinheimera</taxon>
    </lineage>
</organism>
<keyword evidence="5" id="KW-1185">Reference proteome</keyword>
<evidence type="ECO:0000313" key="4">
    <source>
        <dbReference type="EMBL" id="GAA0555497.1"/>
    </source>
</evidence>
<protein>
    <submittedName>
        <fullName evidence="4">Acetyltransferase</fullName>
    </submittedName>
</protein>
<gene>
    <name evidence="4" type="ORF">GCM10009098_24250</name>
</gene>
<accession>A0ABN1DYF2</accession>
<dbReference type="PANTHER" id="PTHR43800">
    <property type="entry name" value="PEPTIDYL-LYSINE N-ACETYLTRANSFERASE YJAB"/>
    <property type="match status" value="1"/>
</dbReference>
<dbReference type="Gene3D" id="3.40.630.30">
    <property type="match status" value="1"/>
</dbReference>
<dbReference type="Proteomes" id="UP001501169">
    <property type="component" value="Unassembled WGS sequence"/>
</dbReference>